<organism evidence="2 3">
    <name type="scientific">Streptomyces netropsis</name>
    <name type="common">Streptoverticillium netropsis</name>
    <dbReference type="NCBI Taxonomy" id="55404"/>
    <lineage>
        <taxon>Bacteria</taxon>
        <taxon>Bacillati</taxon>
        <taxon>Actinomycetota</taxon>
        <taxon>Actinomycetes</taxon>
        <taxon>Kitasatosporales</taxon>
        <taxon>Streptomycetaceae</taxon>
        <taxon>Streptomyces</taxon>
    </lineage>
</organism>
<comment type="caution">
    <text evidence="2">The sequence shown here is derived from an EMBL/GenBank/DDBJ whole genome shotgun (WGS) entry which is preliminary data.</text>
</comment>
<dbReference type="EMBL" id="JACHJG010000025">
    <property type="protein sequence ID" value="MBB4890764.1"/>
    <property type="molecule type" value="Genomic_DNA"/>
</dbReference>
<feature type="compositionally biased region" description="Polar residues" evidence="1">
    <location>
        <begin position="46"/>
        <end position="61"/>
    </location>
</feature>
<sequence>MNSSTSESVISVSRTWHSVDSSVYRTGPAAARRSEGYSFAARARQAATSFPDTSPNSSGGN</sequence>
<dbReference type="AlphaFoldDB" id="A0A7W7PI66"/>
<evidence type="ECO:0000313" key="2">
    <source>
        <dbReference type="EMBL" id="MBB4890764.1"/>
    </source>
</evidence>
<name>A0A7W7PI66_STRNE</name>
<dbReference type="Proteomes" id="UP000556436">
    <property type="component" value="Unassembled WGS sequence"/>
</dbReference>
<feature type="region of interest" description="Disordered" evidence="1">
    <location>
        <begin position="27"/>
        <end position="61"/>
    </location>
</feature>
<proteinExistence type="predicted"/>
<keyword evidence="3" id="KW-1185">Reference proteome</keyword>
<dbReference type="RefSeq" id="WP_221495688.1">
    <property type="nucleotide sequence ID" value="NZ_BMRW01000026.1"/>
</dbReference>
<evidence type="ECO:0000313" key="3">
    <source>
        <dbReference type="Proteomes" id="UP000556436"/>
    </source>
</evidence>
<evidence type="ECO:0000256" key="1">
    <source>
        <dbReference type="SAM" id="MobiDB-lite"/>
    </source>
</evidence>
<protein>
    <submittedName>
        <fullName evidence="2">Uncharacterized protein</fullName>
    </submittedName>
</protein>
<accession>A0A7W7PI66</accession>
<reference evidence="2 3" key="1">
    <citation type="submission" date="2020-08" db="EMBL/GenBank/DDBJ databases">
        <title>Genomic Encyclopedia of Type Strains, Phase III (KMG-III): the genomes of soil and plant-associated and newly described type strains.</title>
        <authorList>
            <person name="Whitman W."/>
        </authorList>
    </citation>
    <scope>NUCLEOTIDE SEQUENCE [LARGE SCALE GENOMIC DNA]</scope>
    <source>
        <strain evidence="2 3">CECT 3265</strain>
    </source>
</reference>
<gene>
    <name evidence="2" type="ORF">FHS38_006854</name>
</gene>